<gene>
    <name evidence="2" type="ORF">GCM10009431_13390</name>
</gene>
<dbReference type="EMBL" id="BAAAGF010000002">
    <property type="protein sequence ID" value="GAA0741922.1"/>
    <property type="molecule type" value="Genomic_DNA"/>
</dbReference>
<dbReference type="RefSeq" id="WP_343796859.1">
    <property type="nucleotide sequence ID" value="NZ_BAAAGF010000002.1"/>
</dbReference>
<name>A0ABN1JKU7_9FLAO</name>
<organism evidence="2 3">
    <name type="scientific">Gaetbulibacter jejuensis</name>
    <dbReference type="NCBI Taxonomy" id="584607"/>
    <lineage>
        <taxon>Bacteria</taxon>
        <taxon>Pseudomonadati</taxon>
        <taxon>Bacteroidota</taxon>
        <taxon>Flavobacteriia</taxon>
        <taxon>Flavobacteriales</taxon>
        <taxon>Flavobacteriaceae</taxon>
        <taxon>Gaetbulibacter</taxon>
    </lineage>
</organism>
<keyword evidence="3" id="KW-1185">Reference proteome</keyword>
<reference evidence="2 3" key="1">
    <citation type="journal article" date="2019" name="Int. J. Syst. Evol. Microbiol.">
        <title>The Global Catalogue of Microorganisms (GCM) 10K type strain sequencing project: providing services to taxonomists for standard genome sequencing and annotation.</title>
        <authorList>
            <consortium name="The Broad Institute Genomics Platform"/>
            <consortium name="The Broad Institute Genome Sequencing Center for Infectious Disease"/>
            <person name="Wu L."/>
            <person name="Ma J."/>
        </authorList>
    </citation>
    <scope>NUCLEOTIDE SEQUENCE [LARGE SCALE GENOMIC DNA]</scope>
    <source>
        <strain evidence="2 3">JCM 15976</strain>
    </source>
</reference>
<accession>A0ABN1JKU7</accession>
<evidence type="ECO:0000313" key="3">
    <source>
        <dbReference type="Proteomes" id="UP001500736"/>
    </source>
</evidence>
<dbReference type="Proteomes" id="UP001500736">
    <property type="component" value="Unassembled WGS sequence"/>
</dbReference>
<evidence type="ECO:0000313" key="2">
    <source>
        <dbReference type="EMBL" id="GAA0741922.1"/>
    </source>
</evidence>
<dbReference type="Pfam" id="PF19783">
    <property type="entry name" value="DUF6268"/>
    <property type="match status" value="1"/>
</dbReference>
<sequence>MKKIKAPYFIVFLMCYKMSGQLNNLNIEEVSNINFKYEMTPNFDDVQLQTTAIGATYKDSTTIGTFSYGVNYSNYNYTFKDLGSLDHFTDGFNKLNYVAFKLQHNIELKNNWSSSITFEPNVFSNFESALSINDVNLSGGVLLSKKWINSVSNEKELQLGIGYSALFGKPQLFPVFNYYYAVSDKFFLSLGFPKTSFKYKVDSKSQFTLSLFKDGFHTSDITLKDANNLYNYQNLELSYDAIKVNLDYGFQLGKEFEGFLNLGFLPEANLKLSTGEEFSEFKTNQTIFFGCGIKYNININKL</sequence>
<proteinExistence type="predicted"/>
<comment type="caution">
    <text evidence="2">The sequence shown here is derived from an EMBL/GenBank/DDBJ whole genome shotgun (WGS) entry which is preliminary data.</text>
</comment>
<feature type="domain" description="DUF6268" evidence="1">
    <location>
        <begin position="94"/>
        <end position="296"/>
    </location>
</feature>
<protein>
    <recommendedName>
        <fullName evidence="1">DUF6268 domain-containing protein</fullName>
    </recommendedName>
</protein>
<dbReference type="InterPro" id="IPR046235">
    <property type="entry name" value="DUF6268"/>
</dbReference>
<evidence type="ECO:0000259" key="1">
    <source>
        <dbReference type="Pfam" id="PF19783"/>
    </source>
</evidence>